<dbReference type="SUPFAM" id="SSF50630">
    <property type="entry name" value="Acid proteases"/>
    <property type="match status" value="1"/>
</dbReference>
<dbReference type="PANTHER" id="PTHR47966:SF51">
    <property type="entry name" value="BETA-SITE APP-CLEAVING ENZYME, ISOFORM A-RELATED"/>
    <property type="match status" value="1"/>
</dbReference>
<comment type="similarity">
    <text evidence="1">Belongs to the peptidase A1 family.</text>
</comment>
<dbReference type="PANTHER" id="PTHR47966">
    <property type="entry name" value="BETA-SITE APP-CLEAVING ENZYME, ISOFORM A-RELATED"/>
    <property type="match status" value="1"/>
</dbReference>
<feature type="domain" description="Peptidase A1" evidence="3">
    <location>
        <begin position="91"/>
        <end position="147"/>
    </location>
</feature>
<proteinExistence type="inferred from homology"/>
<dbReference type="PROSITE" id="PS51767">
    <property type="entry name" value="PEPTIDASE_A1"/>
    <property type="match status" value="1"/>
</dbReference>
<dbReference type="Proteomes" id="UP000663860">
    <property type="component" value="Unassembled WGS sequence"/>
</dbReference>
<gene>
    <name evidence="4" type="ORF">IZO911_LOCUS7894</name>
</gene>
<evidence type="ECO:0000313" key="4">
    <source>
        <dbReference type="EMBL" id="CAF0819053.1"/>
    </source>
</evidence>
<dbReference type="AlphaFoldDB" id="A0A813U0L8"/>
<dbReference type="Pfam" id="PF00026">
    <property type="entry name" value="Asp"/>
    <property type="match status" value="1"/>
</dbReference>
<comment type="caution">
    <text evidence="4">The sequence shown here is derived from an EMBL/GenBank/DDBJ whole genome shotgun (WGS) entry which is preliminary data.</text>
</comment>
<dbReference type="GO" id="GO:0004190">
    <property type="term" value="F:aspartic-type endopeptidase activity"/>
    <property type="evidence" value="ECO:0007669"/>
    <property type="project" value="InterPro"/>
</dbReference>
<protein>
    <recommendedName>
        <fullName evidence="3">Peptidase A1 domain-containing protein</fullName>
    </recommendedName>
</protein>
<evidence type="ECO:0000259" key="3">
    <source>
        <dbReference type="PROSITE" id="PS51767"/>
    </source>
</evidence>
<accession>A0A813U0L8</accession>
<keyword evidence="2" id="KW-0732">Signal</keyword>
<feature type="chain" id="PRO_5032406787" description="Peptidase A1 domain-containing protein" evidence="2">
    <location>
        <begin position="25"/>
        <end position="147"/>
    </location>
</feature>
<evidence type="ECO:0000256" key="2">
    <source>
        <dbReference type="SAM" id="SignalP"/>
    </source>
</evidence>
<evidence type="ECO:0000313" key="5">
    <source>
        <dbReference type="Proteomes" id="UP000663860"/>
    </source>
</evidence>
<reference evidence="4" key="1">
    <citation type="submission" date="2021-02" db="EMBL/GenBank/DDBJ databases">
        <authorList>
            <person name="Nowell W R."/>
        </authorList>
    </citation>
    <scope>NUCLEOTIDE SEQUENCE</scope>
</reference>
<dbReference type="GO" id="GO:0006508">
    <property type="term" value="P:proteolysis"/>
    <property type="evidence" value="ECO:0007669"/>
    <property type="project" value="InterPro"/>
</dbReference>
<dbReference type="InterPro" id="IPR021109">
    <property type="entry name" value="Peptidase_aspartic_dom_sf"/>
</dbReference>
<evidence type="ECO:0000256" key="1">
    <source>
        <dbReference type="ARBA" id="ARBA00007447"/>
    </source>
</evidence>
<name>A0A813U0L8_9BILA</name>
<feature type="signal peptide" evidence="2">
    <location>
        <begin position="1"/>
        <end position="24"/>
    </location>
</feature>
<dbReference type="Gene3D" id="2.40.70.10">
    <property type="entry name" value="Acid Proteases"/>
    <property type="match status" value="1"/>
</dbReference>
<dbReference type="InterPro" id="IPR001461">
    <property type="entry name" value="Aspartic_peptidase_A1"/>
</dbReference>
<dbReference type="InterPro" id="IPR033121">
    <property type="entry name" value="PEPTIDASE_A1"/>
</dbReference>
<sequence length="147" mass="16471">MNKYLLGVLVLVSCFILIFKQTTANVIISSGEATFASKDAGIKRITMQKIYRTCNDNTTQYKCHGRGKHTKTKRSASATETTLDQYWGAYWMGLITIGTPGQIFYSQLDTGSSDLWVPGQQCGAACGKRKNILLIIKYKLFVSNIRW</sequence>
<organism evidence="4 5">
    <name type="scientific">Adineta steineri</name>
    <dbReference type="NCBI Taxonomy" id="433720"/>
    <lineage>
        <taxon>Eukaryota</taxon>
        <taxon>Metazoa</taxon>
        <taxon>Spiralia</taxon>
        <taxon>Gnathifera</taxon>
        <taxon>Rotifera</taxon>
        <taxon>Eurotatoria</taxon>
        <taxon>Bdelloidea</taxon>
        <taxon>Adinetida</taxon>
        <taxon>Adinetidae</taxon>
        <taxon>Adineta</taxon>
    </lineage>
</organism>
<dbReference type="EMBL" id="CAJNOE010000052">
    <property type="protein sequence ID" value="CAF0819053.1"/>
    <property type="molecule type" value="Genomic_DNA"/>
</dbReference>